<accession>A0ACC1IQE2</accession>
<evidence type="ECO:0000313" key="2">
    <source>
        <dbReference type="Proteomes" id="UP001150581"/>
    </source>
</evidence>
<sequence length="399" mass="44277">MKLTLALISLVQCALGSVWPVPAVFNTGNSTTAAQNLYINTGQTNSQILAGAAKRYSAIIGKEAFKAPADYNTNSVATYSTLSGLTISVASNDETLSLETDESYMLDVPSGGQASLKAQTVYGALRGLETFSQLLETHQGVRMVRNTPIHIEDRPALAHRGISLDTSRNYYPVKDLERTLDAMSYNKLNVLHWHIVDSQSWPVESQMHPGLAKNGAYSAEMQYSHSDVRKLIQYARERGIRVIPEFDIPGHTYIVGQTYPELMSCLNQQPNWDKFAAEPPSGQLNIAKDSATNFAVDVINEYAQLFTDNVFHLGGDEVNRNCWTEDPDVREYLAAHPGEDVESLLAKFYDKVHSAVHAMKKTSMSWEETLFHSTYVPPKDTIIQTWINEQSIPNTVAKG</sequence>
<comment type="caution">
    <text evidence="1">The sequence shown here is derived from an EMBL/GenBank/DDBJ whole genome shotgun (WGS) entry which is preliminary data.</text>
</comment>
<proteinExistence type="predicted"/>
<reference evidence="1" key="1">
    <citation type="submission" date="2022-07" db="EMBL/GenBank/DDBJ databases">
        <title>Phylogenomic reconstructions and comparative analyses of Kickxellomycotina fungi.</title>
        <authorList>
            <person name="Reynolds N.K."/>
            <person name="Stajich J.E."/>
            <person name="Barry K."/>
            <person name="Grigoriev I.V."/>
            <person name="Crous P."/>
            <person name="Smith M.E."/>
        </authorList>
    </citation>
    <scope>NUCLEOTIDE SEQUENCE</scope>
    <source>
        <strain evidence="1">Benny 63K</strain>
    </source>
</reference>
<dbReference type="EC" id="3.2.1.52" evidence="1"/>
<keyword evidence="1" id="KW-0326">Glycosidase</keyword>
<dbReference type="Proteomes" id="UP001150581">
    <property type="component" value="Unassembled WGS sequence"/>
</dbReference>
<keyword evidence="1" id="KW-0413">Isomerase</keyword>
<evidence type="ECO:0000313" key="1">
    <source>
        <dbReference type="EMBL" id="KAJ1898886.1"/>
    </source>
</evidence>
<organism evidence="1 2">
    <name type="scientific">Kickxella alabastrina</name>
    <dbReference type="NCBI Taxonomy" id="61397"/>
    <lineage>
        <taxon>Eukaryota</taxon>
        <taxon>Fungi</taxon>
        <taxon>Fungi incertae sedis</taxon>
        <taxon>Zoopagomycota</taxon>
        <taxon>Kickxellomycotina</taxon>
        <taxon>Kickxellomycetes</taxon>
        <taxon>Kickxellales</taxon>
        <taxon>Kickxellaceae</taxon>
        <taxon>Kickxella</taxon>
    </lineage>
</organism>
<keyword evidence="1" id="KW-0378">Hydrolase</keyword>
<dbReference type="EMBL" id="JANBPG010000200">
    <property type="protein sequence ID" value="KAJ1898886.1"/>
    <property type="molecule type" value="Genomic_DNA"/>
</dbReference>
<protein>
    <submittedName>
        <fullName evidence="1">Glucosamine-6-phosphate isomerase (Glucosamine-6-phosphate deaminase) (GNPDA) (GlcN6P deaminase)</fullName>
        <ecNumber evidence="1">3.2.1.52</ecNumber>
    </submittedName>
</protein>
<feature type="non-terminal residue" evidence="1">
    <location>
        <position position="399"/>
    </location>
</feature>
<name>A0ACC1IQE2_9FUNG</name>
<gene>
    <name evidence="1" type="primary">NAG1_3</name>
    <name evidence="1" type="ORF">LPJ66_002464</name>
</gene>
<keyword evidence="2" id="KW-1185">Reference proteome</keyword>